<dbReference type="PANTHER" id="PTHR43226">
    <property type="entry name" value="XAA-PRO AMINOPEPTIDASE 3"/>
    <property type="match status" value="1"/>
</dbReference>
<evidence type="ECO:0000256" key="3">
    <source>
        <dbReference type="ARBA" id="ARBA00022723"/>
    </source>
</evidence>
<reference evidence="7" key="1">
    <citation type="submission" date="2020-05" db="EMBL/GenBank/DDBJ databases">
        <authorList>
            <person name="Chiriac C."/>
            <person name="Salcher M."/>
            <person name="Ghai R."/>
            <person name="Kavagutti S V."/>
        </authorList>
    </citation>
    <scope>NUCLEOTIDE SEQUENCE</scope>
</reference>
<organism evidence="7">
    <name type="scientific">freshwater metagenome</name>
    <dbReference type="NCBI Taxonomy" id="449393"/>
    <lineage>
        <taxon>unclassified sequences</taxon>
        <taxon>metagenomes</taxon>
        <taxon>ecological metagenomes</taxon>
    </lineage>
</organism>
<evidence type="ECO:0000259" key="6">
    <source>
        <dbReference type="SMART" id="SM01011"/>
    </source>
</evidence>
<dbReference type="Gene3D" id="3.40.350.10">
    <property type="entry name" value="Creatinase/prolidase N-terminal domain"/>
    <property type="match status" value="1"/>
</dbReference>
<dbReference type="SMART" id="SM01011">
    <property type="entry name" value="AMP_N"/>
    <property type="match status" value="1"/>
</dbReference>
<dbReference type="EMBL" id="CAEZVZ010000044">
    <property type="protein sequence ID" value="CAB4641233.1"/>
    <property type="molecule type" value="Genomic_DNA"/>
</dbReference>
<dbReference type="InterPro" id="IPR000994">
    <property type="entry name" value="Pept_M24"/>
</dbReference>
<dbReference type="GO" id="GO:0070006">
    <property type="term" value="F:metalloaminopeptidase activity"/>
    <property type="evidence" value="ECO:0007669"/>
    <property type="project" value="InterPro"/>
</dbReference>
<dbReference type="InterPro" id="IPR007865">
    <property type="entry name" value="Aminopep_P_N"/>
</dbReference>
<dbReference type="PANTHER" id="PTHR43226:SF4">
    <property type="entry name" value="XAA-PRO AMINOPEPTIDASE 3"/>
    <property type="match status" value="1"/>
</dbReference>
<accession>A0A6J6JYW8</accession>
<evidence type="ECO:0000256" key="2">
    <source>
        <dbReference type="ARBA" id="ARBA00008766"/>
    </source>
</evidence>
<dbReference type="PROSITE" id="PS00491">
    <property type="entry name" value="PROLINE_PEPTIDASE"/>
    <property type="match status" value="1"/>
</dbReference>
<dbReference type="InterPro" id="IPR036005">
    <property type="entry name" value="Creatinase/aminopeptidase-like"/>
</dbReference>
<keyword evidence="3" id="KW-0479">Metal-binding</keyword>
<evidence type="ECO:0000313" key="7">
    <source>
        <dbReference type="EMBL" id="CAB4641233.1"/>
    </source>
</evidence>
<dbReference type="CDD" id="cd01087">
    <property type="entry name" value="Prolidase"/>
    <property type="match status" value="1"/>
</dbReference>
<dbReference type="InterPro" id="IPR029149">
    <property type="entry name" value="Creatin/AminoP/Spt16_N"/>
</dbReference>
<dbReference type="Gene3D" id="3.90.230.10">
    <property type="entry name" value="Creatinase/methionine aminopeptidase superfamily"/>
    <property type="match status" value="1"/>
</dbReference>
<evidence type="ECO:0000256" key="1">
    <source>
        <dbReference type="ARBA" id="ARBA00001936"/>
    </source>
</evidence>
<keyword evidence="4" id="KW-0378">Hydrolase</keyword>
<dbReference type="InterPro" id="IPR052433">
    <property type="entry name" value="X-Pro_dipept-like"/>
</dbReference>
<dbReference type="GO" id="GO:0030145">
    <property type="term" value="F:manganese ion binding"/>
    <property type="evidence" value="ECO:0007669"/>
    <property type="project" value="InterPro"/>
</dbReference>
<dbReference type="SUPFAM" id="SSF55920">
    <property type="entry name" value="Creatinase/aminopeptidase"/>
    <property type="match status" value="1"/>
</dbReference>
<dbReference type="InterPro" id="IPR001131">
    <property type="entry name" value="Peptidase_M24B_aminopep-P_CS"/>
</dbReference>
<proteinExistence type="inferred from homology"/>
<dbReference type="GO" id="GO:0005829">
    <property type="term" value="C:cytosol"/>
    <property type="evidence" value="ECO:0007669"/>
    <property type="project" value="TreeGrafter"/>
</dbReference>
<evidence type="ECO:0000256" key="5">
    <source>
        <dbReference type="ARBA" id="ARBA00023211"/>
    </source>
</evidence>
<protein>
    <submittedName>
        <fullName evidence="7">Unannotated protein</fullName>
    </submittedName>
</protein>
<gene>
    <name evidence="7" type="ORF">UFOPK2162_00457</name>
</gene>
<dbReference type="Pfam" id="PF05195">
    <property type="entry name" value="AMP_N"/>
    <property type="match status" value="1"/>
</dbReference>
<sequence length="485" mass="54021">MNNESGEVETTTTKRVHDQAPSEAYAEFMKTGWIASDLPELQPLEVVTYAYMRRQVLSAAFAGIRLVIPSGNAKVRANDTDYVYRPDSAFAYYSGVQGSDANEDAVLVMEPLPEGGHETYLYIHPRSTRDTDAFYRDTHYGELWVGRRYTLSEAQSRYQITTRKVNDLKDFLTGTPALVLRGSDRMVDATVTTHAREEEFAVFISEQRLTKDEYEIREMQRAVDATGFGFNDVILTLPAAAEHPRGERIVEGAFYGRARLEGHGVGYNTIAASGSHACVLHWTRNDGPVNHGDLILLDAGIEVDSFYTADITRTLPISGKFSPAQRALYMLVYEAQLAGFAAVKPGAVFSDINKACQEVLAKGLADMGVLTVTAEESMKPEVGLHRRWTLHGVSHHLGLDVHDCAKARKENYTDAVLREGMILTVEPGLYIQPDDELFTPEYRGIGIRIEDDVVVTADGCVNLSERIPRHPDAVEEWIRTLQQAR</sequence>
<evidence type="ECO:0000256" key="4">
    <source>
        <dbReference type="ARBA" id="ARBA00022801"/>
    </source>
</evidence>
<dbReference type="AlphaFoldDB" id="A0A6J6JYW8"/>
<feature type="domain" description="Aminopeptidase P N-terminal" evidence="6">
    <location>
        <begin position="44"/>
        <end position="188"/>
    </location>
</feature>
<name>A0A6J6JYW8_9ZZZZ</name>
<dbReference type="Pfam" id="PF00557">
    <property type="entry name" value="Peptidase_M24"/>
    <property type="match status" value="1"/>
</dbReference>
<dbReference type="GO" id="GO:0006508">
    <property type="term" value="P:proteolysis"/>
    <property type="evidence" value="ECO:0007669"/>
    <property type="project" value="TreeGrafter"/>
</dbReference>
<comment type="cofactor">
    <cofactor evidence="1">
        <name>Mn(2+)</name>
        <dbReference type="ChEBI" id="CHEBI:29035"/>
    </cofactor>
</comment>
<comment type="similarity">
    <text evidence="2">Belongs to the peptidase M24B family.</text>
</comment>
<keyword evidence="5" id="KW-0464">Manganese</keyword>
<dbReference type="SUPFAM" id="SSF53092">
    <property type="entry name" value="Creatinase/prolidase N-terminal domain"/>
    <property type="match status" value="1"/>
</dbReference>